<evidence type="ECO:0000313" key="4">
    <source>
        <dbReference type="Proteomes" id="UP001198571"/>
    </source>
</evidence>
<evidence type="ECO:0000259" key="2">
    <source>
        <dbReference type="PROSITE" id="PS50206"/>
    </source>
</evidence>
<keyword evidence="4" id="KW-1185">Reference proteome</keyword>
<evidence type="ECO:0000313" key="3">
    <source>
        <dbReference type="EMBL" id="MCB5411281.1"/>
    </source>
</evidence>
<feature type="signal peptide" evidence="1">
    <location>
        <begin position="1"/>
        <end position="27"/>
    </location>
</feature>
<protein>
    <submittedName>
        <fullName evidence="3">PQQ-dependent catabolism-associated CXXCW motif protein</fullName>
    </submittedName>
</protein>
<gene>
    <name evidence="3" type="ORF">H0485_14910</name>
</gene>
<keyword evidence="1" id="KW-0732">Signal</keyword>
<dbReference type="InterPro" id="IPR036873">
    <property type="entry name" value="Rhodanese-like_dom_sf"/>
</dbReference>
<dbReference type="CDD" id="cd00158">
    <property type="entry name" value="RHOD"/>
    <property type="match status" value="1"/>
</dbReference>
<evidence type="ECO:0000256" key="1">
    <source>
        <dbReference type="SAM" id="SignalP"/>
    </source>
</evidence>
<proteinExistence type="predicted"/>
<comment type="caution">
    <text evidence="3">The sequence shown here is derived from an EMBL/GenBank/DDBJ whole genome shotgun (WGS) entry which is preliminary data.</text>
</comment>
<dbReference type="InterPro" id="IPR022376">
    <property type="entry name" value="PQQ_CXXCW"/>
</dbReference>
<accession>A0ABS8CPI5</accession>
<dbReference type="SUPFAM" id="SSF52821">
    <property type="entry name" value="Rhodanese/Cell cycle control phosphatase"/>
    <property type="match status" value="1"/>
</dbReference>
<feature type="domain" description="Rhodanese" evidence="2">
    <location>
        <begin position="123"/>
        <end position="206"/>
    </location>
</feature>
<organism evidence="3 4">
    <name type="scientific">Pseudogemmobacter faecipullorum</name>
    <dbReference type="NCBI Taxonomy" id="2755041"/>
    <lineage>
        <taxon>Bacteria</taxon>
        <taxon>Pseudomonadati</taxon>
        <taxon>Pseudomonadota</taxon>
        <taxon>Alphaproteobacteria</taxon>
        <taxon>Rhodobacterales</taxon>
        <taxon>Paracoccaceae</taxon>
        <taxon>Pseudogemmobacter</taxon>
    </lineage>
</organism>
<dbReference type="PROSITE" id="PS50206">
    <property type="entry name" value="RHODANESE_3"/>
    <property type="match status" value="1"/>
</dbReference>
<dbReference type="InterPro" id="IPR001763">
    <property type="entry name" value="Rhodanese-like_dom"/>
</dbReference>
<dbReference type="EMBL" id="JACDXX010000014">
    <property type="protein sequence ID" value="MCB5411281.1"/>
    <property type="molecule type" value="Genomic_DNA"/>
</dbReference>
<sequence length="222" mass="23488">MSKGRRLWRGGAIVALGLAGLALQARADEIPAGPSETEIIEKSIPSAPGADGLFDAAGYRLKDYRAPVPAIAPGAQTVTLAEVQALQAAGAVLIDVMGAQRFHIDAAGRWITPPGPGGGHLTIPGAIWLPVVGWGALEPWQEDYLRQSLADLTAEDPARPVVVFCKTDCWLSWNAARRIAGMGLKKVCWFPGGSDDWTGAGMALTRAHPWPLRSGPDRPFAP</sequence>
<reference evidence="3 4" key="1">
    <citation type="submission" date="2020-07" db="EMBL/GenBank/DDBJ databases">
        <title>Pseudogemmobacter sp. nov., isolated from poultry manure in Taiwan.</title>
        <authorList>
            <person name="Lin S.-Y."/>
            <person name="Tang Y.-S."/>
            <person name="Young C.-C."/>
        </authorList>
    </citation>
    <scope>NUCLEOTIDE SEQUENCE [LARGE SCALE GENOMIC DNA]</scope>
    <source>
        <strain evidence="3 4">CC-YST710</strain>
    </source>
</reference>
<feature type="chain" id="PRO_5045876673" evidence="1">
    <location>
        <begin position="28"/>
        <end position="222"/>
    </location>
</feature>
<name>A0ABS8CPI5_9RHOB</name>
<dbReference type="Gene3D" id="3.40.250.10">
    <property type="entry name" value="Rhodanese-like domain"/>
    <property type="match status" value="1"/>
</dbReference>
<dbReference type="Proteomes" id="UP001198571">
    <property type="component" value="Unassembled WGS sequence"/>
</dbReference>
<dbReference type="RefSeq" id="WP_226936752.1">
    <property type="nucleotide sequence ID" value="NZ_JACDXX010000014.1"/>
</dbReference>
<dbReference type="NCBIfam" id="TIGR03865">
    <property type="entry name" value="PQQ_CXXCW"/>
    <property type="match status" value="1"/>
</dbReference>
<dbReference type="Pfam" id="PF00581">
    <property type="entry name" value="Rhodanese"/>
    <property type="match status" value="1"/>
</dbReference>